<dbReference type="RefSeq" id="WP_260149338.1">
    <property type="nucleotide sequence ID" value="NZ_JACHVY010000001.1"/>
</dbReference>
<gene>
    <name evidence="2" type="ORF">FHR75_000665</name>
</gene>
<sequence length="41" mass="4543">MDRPTATPHGLRTQPLRTEPVHPGHDRHRSPRRRPAVAAGG</sequence>
<dbReference type="Proteomes" id="UP000533269">
    <property type="component" value="Unassembled WGS sequence"/>
</dbReference>
<proteinExistence type="predicted"/>
<accession>A0A7W4TK03</accession>
<name>A0A7W4TK03_KINRA</name>
<dbReference type="EMBL" id="JACHVY010000001">
    <property type="protein sequence ID" value="MBB2899877.1"/>
    <property type="molecule type" value="Genomic_DNA"/>
</dbReference>
<reference evidence="2 3" key="1">
    <citation type="submission" date="2020-08" db="EMBL/GenBank/DDBJ databases">
        <title>The Agave Microbiome: Exploring the role of microbial communities in plant adaptations to desert environments.</title>
        <authorList>
            <person name="Partida-Martinez L.P."/>
        </authorList>
    </citation>
    <scope>NUCLEOTIDE SEQUENCE [LARGE SCALE GENOMIC DNA]</scope>
    <source>
        <strain evidence="2 3">AS2.23</strain>
    </source>
</reference>
<feature type="region of interest" description="Disordered" evidence="1">
    <location>
        <begin position="1"/>
        <end position="41"/>
    </location>
</feature>
<dbReference type="AlphaFoldDB" id="A0A7W4TK03"/>
<organism evidence="2 3">
    <name type="scientific">Kineococcus radiotolerans</name>
    <dbReference type="NCBI Taxonomy" id="131568"/>
    <lineage>
        <taxon>Bacteria</taxon>
        <taxon>Bacillati</taxon>
        <taxon>Actinomycetota</taxon>
        <taxon>Actinomycetes</taxon>
        <taxon>Kineosporiales</taxon>
        <taxon>Kineosporiaceae</taxon>
        <taxon>Kineococcus</taxon>
    </lineage>
</organism>
<feature type="compositionally biased region" description="Basic residues" evidence="1">
    <location>
        <begin position="25"/>
        <end position="35"/>
    </location>
</feature>
<evidence type="ECO:0000313" key="3">
    <source>
        <dbReference type="Proteomes" id="UP000533269"/>
    </source>
</evidence>
<evidence type="ECO:0000313" key="2">
    <source>
        <dbReference type="EMBL" id="MBB2899877.1"/>
    </source>
</evidence>
<reference evidence="2 3" key="2">
    <citation type="submission" date="2020-08" db="EMBL/GenBank/DDBJ databases">
        <authorList>
            <person name="Partida-Martinez L."/>
            <person name="Huntemann M."/>
            <person name="Clum A."/>
            <person name="Wang J."/>
            <person name="Palaniappan K."/>
            <person name="Ritter S."/>
            <person name="Chen I.-M."/>
            <person name="Stamatis D."/>
            <person name="Reddy T."/>
            <person name="O'Malley R."/>
            <person name="Daum C."/>
            <person name="Shapiro N."/>
            <person name="Ivanova N."/>
            <person name="Kyrpides N."/>
            <person name="Woyke T."/>
        </authorList>
    </citation>
    <scope>NUCLEOTIDE SEQUENCE [LARGE SCALE GENOMIC DNA]</scope>
    <source>
        <strain evidence="2 3">AS2.23</strain>
    </source>
</reference>
<protein>
    <submittedName>
        <fullName evidence="2">Uncharacterized protein</fullName>
    </submittedName>
</protein>
<comment type="caution">
    <text evidence="2">The sequence shown here is derived from an EMBL/GenBank/DDBJ whole genome shotgun (WGS) entry which is preliminary data.</text>
</comment>
<evidence type="ECO:0000256" key="1">
    <source>
        <dbReference type="SAM" id="MobiDB-lite"/>
    </source>
</evidence>